<name>A0A2G4T5J8_RHIZD</name>
<dbReference type="AlphaFoldDB" id="A0A2G4T5J8"/>
<protein>
    <submittedName>
        <fullName evidence="3">Uncharacterized protein</fullName>
    </submittedName>
</protein>
<organism evidence="3 4">
    <name type="scientific">Rhizopus microsporus ATCC 52813</name>
    <dbReference type="NCBI Taxonomy" id="1340429"/>
    <lineage>
        <taxon>Eukaryota</taxon>
        <taxon>Fungi</taxon>
        <taxon>Fungi incertae sedis</taxon>
        <taxon>Mucoromycota</taxon>
        <taxon>Mucoromycotina</taxon>
        <taxon>Mucoromycetes</taxon>
        <taxon>Mucorales</taxon>
        <taxon>Mucorineae</taxon>
        <taxon>Rhizopodaceae</taxon>
        <taxon>Rhizopus</taxon>
    </lineage>
</organism>
<reference evidence="3 4" key="1">
    <citation type="journal article" date="2016" name="Proc. Natl. Acad. Sci. U.S.A.">
        <title>Lipid metabolic changes in an early divergent fungus govern the establishment of a mutualistic symbiosis with endobacteria.</title>
        <authorList>
            <person name="Lastovetsky O.A."/>
            <person name="Gaspar M.L."/>
            <person name="Mondo S.J."/>
            <person name="LaButti K.M."/>
            <person name="Sandor L."/>
            <person name="Grigoriev I.V."/>
            <person name="Henry S.A."/>
            <person name="Pawlowska T.E."/>
        </authorList>
    </citation>
    <scope>NUCLEOTIDE SEQUENCE [LARGE SCALE GENOMIC DNA]</scope>
    <source>
        <strain evidence="3 4">ATCC 52813</strain>
    </source>
</reference>
<evidence type="ECO:0000256" key="1">
    <source>
        <dbReference type="SAM" id="Coils"/>
    </source>
</evidence>
<feature type="region of interest" description="Disordered" evidence="2">
    <location>
        <begin position="108"/>
        <end position="135"/>
    </location>
</feature>
<gene>
    <name evidence="3" type="ORF">RHIMIDRAFT_55097</name>
</gene>
<proteinExistence type="predicted"/>
<feature type="region of interest" description="Disordered" evidence="2">
    <location>
        <begin position="338"/>
        <end position="383"/>
    </location>
</feature>
<dbReference type="GeneID" id="35446382"/>
<dbReference type="EMBL" id="KZ303843">
    <property type="protein sequence ID" value="PHZ15946.1"/>
    <property type="molecule type" value="Genomic_DNA"/>
</dbReference>
<sequence length="416" mass="46584">MYKYLIRPNPVFSFFFSFFVHAVPFYTKMLSNRSERRAIQRAELKKLKKEEKKQALNGLNSNRFNSKKYPKASHPIQLAYKKRENIQSTDTFTIEYIHLAPSYHDTDQDSVGSSLSSNEFETALVSPEESSDEDLKDYPLADKLSGMELASAGTGYPLIDKENGGIVVAESTELTGLKAMSLLELTDSFIEDRHAVRDFQDQHDRLDKSTVLLECITIAETQDLNGINKQSNDDGIMDSLDISFNKNTSIHDQNEVAIDGNAFRCQIVNPLELTAEPEAWKSKSSLISANDDVLVDTISGSSDNQCTFLPLGDYNQEHMYRACNTLGEKTIELRGNQEKEARAEAKTAQGKASSTPTLLLATPKPQNQATPSGSQSYTITSLRGSNSVEKKKKSVFTRVFRKESKKVYISLVFTFC</sequence>
<feature type="coiled-coil region" evidence="1">
    <location>
        <begin position="30"/>
        <end position="59"/>
    </location>
</feature>
<evidence type="ECO:0000313" key="3">
    <source>
        <dbReference type="EMBL" id="PHZ15946.1"/>
    </source>
</evidence>
<feature type="compositionally biased region" description="Polar residues" evidence="2">
    <location>
        <begin position="364"/>
        <end position="383"/>
    </location>
</feature>
<keyword evidence="4" id="KW-1185">Reference proteome</keyword>
<keyword evidence="1" id="KW-0175">Coiled coil</keyword>
<feature type="compositionally biased region" description="Polar residues" evidence="2">
    <location>
        <begin position="109"/>
        <end position="120"/>
    </location>
</feature>
<dbReference type="RefSeq" id="XP_023469654.1">
    <property type="nucleotide sequence ID" value="XM_023615394.1"/>
</dbReference>
<accession>A0A2G4T5J8</accession>
<evidence type="ECO:0000313" key="4">
    <source>
        <dbReference type="Proteomes" id="UP000242254"/>
    </source>
</evidence>
<dbReference type="Proteomes" id="UP000242254">
    <property type="component" value="Unassembled WGS sequence"/>
</dbReference>
<evidence type="ECO:0000256" key="2">
    <source>
        <dbReference type="SAM" id="MobiDB-lite"/>
    </source>
</evidence>